<gene>
    <name evidence="1" type="ORF">ACFO9K_04610</name>
</gene>
<dbReference type="EMBL" id="JBHSHT010000001">
    <property type="protein sequence ID" value="MFC4823536.1"/>
    <property type="molecule type" value="Genomic_DNA"/>
</dbReference>
<dbReference type="GeneID" id="73045411"/>
<dbReference type="Proteomes" id="UP001595945">
    <property type="component" value="Unassembled WGS sequence"/>
</dbReference>
<dbReference type="AlphaFoldDB" id="A0ABD5Q046"/>
<keyword evidence="2" id="KW-1185">Reference proteome</keyword>
<name>A0ABD5Q046_9EURY</name>
<dbReference type="RefSeq" id="WP_254266997.1">
    <property type="nucleotide sequence ID" value="NZ_CP100400.1"/>
</dbReference>
<comment type="caution">
    <text evidence="1">The sequence shown here is derived from an EMBL/GenBank/DDBJ whole genome shotgun (WGS) entry which is preliminary data.</text>
</comment>
<protein>
    <submittedName>
        <fullName evidence="1">Uncharacterized protein</fullName>
    </submittedName>
</protein>
<evidence type="ECO:0000313" key="2">
    <source>
        <dbReference type="Proteomes" id="UP001595945"/>
    </source>
</evidence>
<sequence length="106" mass="11826">MASHGRTATTARGPRLPDAVPFDLTTVTRLSWELGSQVVSDATLLSEWEHVTSGRTLAVYDATDHTVVLGVRTPVGRERFFGATKDDVDAKRSRLRDAENWRRCEQ</sequence>
<reference evidence="1 2" key="1">
    <citation type="journal article" date="2019" name="Int. J. Syst. Evol. Microbiol.">
        <title>The Global Catalogue of Microorganisms (GCM) 10K type strain sequencing project: providing services to taxonomists for standard genome sequencing and annotation.</title>
        <authorList>
            <consortium name="The Broad Institute Genomics Platform"/>
            <consortium name="The Broad Institute Genome Sequencing Center for Infectious Disease"/>
            <person name="Wu L."/>
            <person name="Ma J."/>
        </authorList>
    </citation>
    <scope>NUCLEOTIDE SEQUENCE [LARGE SCALE GENOMIC DNA]</scope>
    <source>
        <strain evidence="1 2">XZYJ18</strain>
    </source>
</reference>
<accession>A0ABD5Q046</accession>
<evidence type="ECO:0000313" key="1">
    <source>
        <dbReference type="EMBL" id="MFC4823536.1"/>
    </source>
</evidence>
<organism evidence="1 2">
    <name type="scientific">Halorussus aquaticus</name>
    <dbReference type="NCBI Taxonomy" id="2953748"/>
    <lineage>
        <taxon>Archaea</taxon>
        <taxon>Methanobacteriati</taxon>
        <taxon>Methanobacteriota</taxon>
        <taxon>Stenosarchaea group</taxon>
        <taxon>Halobacteria</taxon>
        <taxon>Halobacteriales</taxon>
        <taxon>Haladaptataceae</taxon>
        <taxon>Halorussus</taxon>
    </lineage>
</organism>
<proteinExistence type="predicted"/>